<accession>A0A4R3Z182</accession>
<dbReference type="PANTHER" id="PTHR36152:SF5">
    <property type="entry name" value="PROTEIN HCP1"/>
    <property type="match status" value="1"/>
</dbReference>
<reference evidence="1 2" key="1">
    <citation type="submission" date="2019-03" db="EMBL/GenBank/DDBJ databases">
        <title>Genomic Encyclopedia of Type Strains, Phase IV (KMG-IV): sequencing the most valuable type-strain genomes for metagenomic binning, comparative biology and taxonomic classification.</title>
        <authorList>
            <person name="Goeker M."/>
        </authorList>
    </citation>
    <scope>NUCLEOTIDE SEQUENCE [LARGE SCALE GENOMIC DNA]</scope>
    <source>
        <strain evidence="1 2">DSM 19580</strain>
    </source>
</reference>
<dbReference type="PANTHER" id="PTHR36152">
    <property type="entry name" value="CYTOPLASMIC PROTEIN-RELATED"/>
    <property type="match status" value="1"/>
</dbReference>
<name>A0A4R3Z182_9GAMM</name>
<dbReference type="RefSeq" id="WP_131864228.1">
    <property type="nucleotide sequence ID" value="NZ_SMCR01000002.1"/>
</dbReference>
<organism evidence="1 2">
    <name type="scientific">Biostraticola tofi</name>
    <dbReference type="NCBI Taxonomy" id="466109"/>
    <lineage>
        <taxon>Bacteria</taxon>
        <taxon>Pseudomonadati</taxon>
        <taxon>Pseudomonadota</taxon>
        <taxon>Gammaproteobacteria</taxon>
        <taxon>Enterobacterales</taxon>
        <taxon>Bruguierivoracaceae</taxon>
        <taxon>Biostraticola</taxon>
    </lineage>
</organism>
<dbReference type="Pfam" id="PF05638">
    <property type="entry name" value="T6SS_HCP"/>
    <property type="match status" value="1"/>
</dbReference>
<dbReference type="EMBL" id="SMCR01000002">
    <property type="protein sequence ID" value="TCV98826.1"/>
    <property type="molecule type" value="Genomic_DNA"/>
</dbReference>
<dbReference type="SUPFAM" id="SSF141452">
    <property type="entry name" value="Hcp1-like"/>
    <property type="match status" value="1"/>
</dbReference>
<protein>
    <submittedName>
        <fullName evidence="1">Type VI secretion system secreted protein Hcp</fullName>
    </submittedName>
</protein>
<keyword evidence="2" id="KW-1185">Reference proteome</keyword>
<sequence length="165" mass="17675">MHNSIYLQVEGVTGEAMDAGHQGWIDVLTFEWHIKQPTENTVGGGGGCGRLVVKDLLVYARLDKAMPTMMTMAAEGRALGEVVLSMDKAGGKQNEFLNISLKNVIISAIELAPGQRAEGGATDGQIGVLYRFSPSKLEVKYSAQSEAGQSSAPVTFTWDVKSNTQ</sequence>
<dbReference type="OrthoDB" id="4865570at2"/>
<comment type="caution">
    <text evidence="1">The sequence shown here is derived from an EMBL/GenBank/DDBJ whole genome shotgun (WGS) entry which is preliminary data.</text>
</comment>
<dbReference type="Gene3D" id="2.30.110.20">
    <property type="entry name" value="Hcp1-like"/>
    <property type="match status" value="1"/>
</dbReference>
<dbReference type="InterPro" id="IPR036624">
    <property type="entry name" value="Hcp1-lik_sf"/>
</dbReference>
<dbReference type="InterPro" id="IPR008514">
    <property type="entry name" value="T6SS_Hcp"/>
</dbReference>
<evidence type="ECO:0000313" key="1">
    <source>
        <dbReference type="EMBL" id="TCV98826.1"/>
    </source>
</evidence>
<dbReference type="InterPro" id="IPR053165">
    <property type="entry name" value="HSI-I_assembly_Hcp1"/>
</dbReference>
<evidence type="ECO:0000313" key="2">
    <source>
        <dbReference type="Proteomes" id="UP000295719"/>
    </source>
</evidence>
<gene>
    <name evidence="1" type="ORF">EDC52_102147</name>
</gene>
<proteinExistence type="predicted"/>
<dbReference type="AlphaFoldDB" id="A0A4R3Z182"/>
<dbReference type="Proteomes" id="UP000295719">
    <property type="component" value="Unassembled WGS sequence"/>
</dbReference>